<dbReference type="GO" id="GO:0032267">
    <property type="term" value="F:tRNA(Ile)-lysidine synthase activity"/>
    <property type="evidence" value="ECO:0007669"/>
    <property type="project" value="UniProtKB-EC"/>
</dbReference>
<dbReference type="SUPFAM" id="SSF82829">
    <property type="entry name" value="MesJ substrate recognition domain-like"/>
    <property type="match status" value="1"/>
</dbReference>
<dbReference type="Gene3D" id="3.40.50.620">
    <property type="entry name" value="HUPs"/>
    <property type="match status" value="1"/>
</dbReference>
<feature type="domain" description="Lysidine-tRNA(Ile) synthetase C-terminal" evidence="10">
    <location>
        <begin position="370"/>
        <end position="442"/>
    </location>
</feature>
<organism evidence="11 12">
    <name type="scientific">Dorea hominis</name>
    <dbReference type="NCBI Taxonomy" id="2763040"/>
    <lineage>
        <taxon>Bacteria</taxon>
        <taxon>Bacillati</taxon>
        <taxon>Bacillota</taxon>
        <taxon>Clostridia</taxon>
        <taxon>Lachnospirales</taxon>
        <taxon>Lachnospiraceae</taxon>
        <taxon>Dorea</taxon>
    </lineage>
</organism>
<dbReference type="InterPro" id="IPR011063">
    <property type="entry name" value="TilS/TtcA_N"/>
</dbReference>
<dbReference type="SMART" id="SM00977">
    <property type="entry name" value="TilS_C"/>
    <property type="match status" value="1"/>
</dbReference>
<evidence type="ECO:0000256" key="4">
    <source>
        <dbReference type="ARBA" id="ARBA00022694"/>
    </source>
</evidence>
<dbReference type="Proteomes" id="UP000647235">
    <property type="component" value="Unassembled WGS sequence"/>
</dbReference>
<evidence type="ECO:0000256" key="2">
    <source>
        <dbReference type="ARBA" id="ARBA00022490"/>
    </source>
</evidence>
<dbReference type="NCBIfam" id="TIGR02432">
    <property type="entry name" value="lysidine_TilS_N"/>
    <property type="match status" value="1"/>
</dbReference>
<evidence type="ECO:0000256" key="6">
    <source>
        <dbReference type="ARBA" id="ARBA00022840"/>
    </source>
</evidence>
<dbReference type="InterPro" id="IPR014729">
    <property type="entry name" value="Rossmann-like_a/b/a_fold"/>
</dbReference>
<dbReference type="Pfam" id="PF01171">
    <property type="entry name" value="ATP_bind_3"/>
    <property type="match status" value="1"/>
</dbReference>
<keyword evidence="9" id="KW-1133">Transmembrane helix</keyword>
<keyword evidence="5 8" id="KW-0547">Nucleotide-binding</keyword>
<evidence type="ECO:0000256" key="3">
    <source>
        <dbReference type="ARBA" id="ARBA00022598"/>
    </source>
</evidence>
<dbReference type="Gene3D" id="3.30.465.60">
    <property type="match status" value="1"/>
</dbReference>
<evidence type="ECO:0000256" key="9">
    <source>
        <dbReference type="SAM" id="Phobius"/>
    </source>
</evidence>
<dbReference type="InterPro" id="IPR012094">
    <property type="entry name" value="tRNA_Ile_lys_synt"/>
</dbReference>
<keyword evidence="9" id="KW-0472">Membrane</keyword>
<keyword evidence="3 8" id="KW-0436">Ligase</keyword>
<reference evidence="11 12" key="1">
    <citation type="submission" date="2020-08" db="EMBL/GenBank/DDBJ databases">
        <title>Genome public.</title>
        <authorList>
            <person name="Liu C."/>
            <person name="Sun Q."/>
        </authorList>
    </citation>
    <scope>NUCLEOTIDE SEQUENCE [LARGE SCALE GENOMIC DNA]</scope>
    <source>
        <strain evidence="11 12">NSJ-36</strain>
    </source>
</reference>
<dbReference type="PANTHER" id="PTHR43033:SF1">
    <property type="entry name" value="TRNA(ILE)-LYSIDINE SYNTHASE-RELATED"/>
    <property type="match status" value="1"/>
</dbReference>
<evidence type="ECO:0000259" key="10">
    <source>
        <dbReference type="SMART" id="SM00977"/>
    </source>
</evidence>
<protein>
    <recommendedName>
        <fullName evidence="8">tRNA(Ile)-lysidine synthase</fullName>
        <ecNumber evidence="8">6.3.4.19</ecNumber>
    </recommendedName>
    <alternativeName>
        <fullName evidence="8">tRNA(Ile)-2-lysyl-cytidine synthase</fullName>
    </alternativeName>
    <alternativeName>
        <fullName evidence="8">tRNA(Ile)-lysidine synthetase</fullName>
    </alternativeName>
</protein>
<dbReference type="CDD" id="cd01992">
    <property type="entry name" value="TilS_N"/>
    <property type="match status" value="1"/>
</dbReference>
<dbReference type="NCBIfam" id="TIGR02433">
    <property type="entry name" value="lysidine_TilS_C"/>
    <property type="match status" value="1"/>
</dbReference>
<keyword evidence="2 8" id="KW-0963">Cytoplasm</keyword>
<dbReference type="RefSeq" id="WP_117537891.1">
    <property type="nucleotide sequence ID" value="NZ_JACOOY010000006.1"/>
</dbReference>
<proteinExistence type="inferred from homology"/>
<evidence type="ECO:0000313" key="12">
    <source>
        <dbReference type="Proteomes" id="UP000647235"/>
    </source>
</evidence>
<comment type="domain">
    <text evidence="8">The N-terminal region contains the highly conserved SGGXDS motif, predicted to be a P-loop motif involved in ATP binding.</text>
</comment>
<comment type="catalytic activity">
    <reaction evidence="7 8">
        <text>cytidine(34) in tRNA(Ile2) + L-lysine + ATP = lysidine(34) in tRNA(Ile2) + AMP + diphosphate + H(+)</text>
        <dbReference type="Rhea" id="RHEA:43744"/>
        <dbReference type="Rhea" id="RHEA-COMP:10625"/>
        <dbReference type="Rhea" id="RHEA-COMP:10670"/>
        <dbReference type="ChEBI" id="CHEBI:15378"/>
        <dbReference type="ChEBI" id="CHEBI:30616"/>
        <dbReference type="ChEBI" id="CHEBI:32551"/>
        <dbReference type="ChEBI" id="CHEBI:33019"/>
        <dbReference type="ChEBI" id="CHEBI:82748"/>
        <dbReference type="ChEBI" id="CHEBI:83665"/>
        <dbReference type="ChEBI" id="CHEBI:456215"/>
        <dbReference type="EC" id="6.3.4.19"/>
    </reaction>
</comment>
<dbReference type="Pfam" id="PF11734">
    <property type="entry name" value="TilS_C"/>
    <property type="match status" value="1"/>
</dbReference>
<comment type="function">
    <text evidence="8">Ligates lysine onto the cytidine present at position 34 of the AUA codon-specific tRNA(Ile) that contains the anticodon CAU, in an ATP-dependent manner. Cytidine is converted to lysidine, thus changing the amino acid specificity of the tRNA from methionine to isoleucine.</text>
</comment>
<dbReference type="SUPFAM" id="SSF56037">
    <property type="entry name" value="PheT/TilS domain"/>
    <property type="match status" value="1"/>
</dbReference>
<gene>
    <name evidence="8 11" type="primary">tilS</name>
    <name evidence="11" type="ORF">H8S07_06610</name>
</gene>
<keyword evidence="6 8" id="KW-0067">ATP-binding</keyword>
<dbReference type="InterPro" id="IPR012796">
    <property type="entry name" value="Lysidine-tRNA-synth_C"/>
</dbReference>
<evidence type="ECO:0000256" key="5">
    <source>
        <dbReference type="ARBA" id="ARBA00022741"/>
    </source>
</evidence>
<dbReference type="SUPFAM" id="SSF52402">
    <property type="entry name" value="Adenine nucleotide alpha hydrolases-like"/>
    <property type="match status" value="1"/>
</dbReference>
<keyword evidence="12" id="KW-1185">Reference proteome</keyword>
<evidence type="ECO:0000313" key="11">
    <source>
        <dbReference type="EMBL" id="MBC5664949.1"/>
    </source>
</evidence>
<keyword evidence="9" id="KW-0812">Transmembrane</keyword>
<keyword evidence="4 8" id="KW-0819">tRNA processing</keyword>
<accession>A0ABR7EUH4</accession>
<comment type="caution">
    <text evidence="11">The sequence shown here is derived from an EMBL/GenBank/DDBJ whole genome shotgun (WGS) entry which is preliminary data.</text>
</comment>
<dbReference type="InterPro" id="IPR012795">
    <property type="entry name" value="tRNA_Ile_lys_synt_N"/>
</dbReference>
<evidence type="ECO:0000256" key="7">
    <source>
        <dbReference type="ARBA" id="ARBA00048539"/>
    </source>
</evidence>
<dbReference type="EC" id="6.3.4.19" evidence="8"/>
<dbReference type="EMBL" id="JACOOY010000006">
    <property type="protein sequence ID" value="MBC5664949.1"/>
    <property type="molecule type" value="Genomic_DNA"/>
</dbReference>
<feature type="binding site" evidence="8">
    <location>
        <begin position="26"/>
        <end position="31"/>
    </location>
    <ligand>
        <name>ATP</name>
        <dbReference type="ChEBI" id="CHEBI:30616"/>
    </ligand>
</feature>
<name>A0ABR7EUH4_9FIRM</name>
<dbReference type="HAMAP" id="MF_01161">
    <property type="entry name" value="tRNA_Ile_lys_synt"/>
    <property type="match status" value="1"/>
</dbReference>
<feature type="transmembrane region" description="Helical" evidence="9">
    <location>
        <begin position="21"/>
        <end position="39"/>
    </location>
</feature>
<comment type="subcellular location">
    <subcellularLocation>
        <location evidence="1 8">Cytoplasm</location>
    </subcellularLocation>
</comment>
<comment type="similarity">
    <text evidence="8">Belongs to the tRNA(Ile)-lysidine synthase family.</text>
</comment>
<evidence type="ECO:0000256" key="1">
    <source>
        <dbReference type="ARBA" id="ARBA00004496"/>
    </source>
</evidence>
<evidence type="ECO:0000256" key="8">
    <source>
        <dbReference type="HAMAP-Rule" id="MF_01161"/>
    </source>
</evidence>
<sequence length="454" mass="53092">MYQKVKAYVKKWHMLQKEDSVIAGISGGADSVCLLFMLLKLQKELGFALMAVHVNHGIRGAEAERDEAYVKRLCRQWNVRLKVYRENVPAYAKEHGMTEEEAGRDIRRTCFCKVLKEWGGTKIALAHHENDNVETLLWNLCRGTGIRGLGGIAPVNDVWIRPLLCVKRREIESYLKKRGISYCTDTTNADRRYMRNRIRMDVIPYLEDCVNTESVSHMGKTMERMYELEQYILEEVGKYKESCTGWKNGRRIIRQTEYTKIPKALRDNVLHEILCETAGRRKDIEEVHIQMLRDLFTKQVGKRIDLPYGVTAIRTYEGVRFEKNIPEASYAGDENELFSIRVFDREPGNVTFPEKIYTKWFDYDIIKNTVKIRHRIAGDSIVINRYGGRKKLKQYFTDQKVPQEDRDKIWIAADGDEVLWIVGYRQSQKYQITEKTTKILEIQYYGGEENGRDN</sequence>
<dbReference type="PANTHER" id="PTHR43033">
    <property type="entry name" value="TRNA(ILE)-LYSIDINE SYNTHASE-RELATED"/>
    <property type="match status" value="1"/>
</dbReference>